<name>A0ABS4SEK2_9PROT</name>
<comment type="caution">
    <text evidence="3">The sequence shown here is derived from an EMBL/GenBank/DDBJ whole genome shotgun (WGS) entry which is preliminary data.</text>
</comment>
<feature type="domain" description="PRC-barrel" evidence="2">
    <location>
        <begin position="55"/>
        <end position="115"/>
    </location>
</feature>
<feature type="chain" id="PRO_5045167317" evidence="1">
    <location>
        <begin position="22"/>
        <end position="146"/>
    </location>
</feature>
<evidence type="ECO:0000259" key="2">
    <source>
        <dbReference type="Pfam" id="PF05239"/>
    </source>
</evidence>
<dbReference type="InterPro" id="IPR011033">
    <property type="entry name" value="PRC_barrel-like_sf"/>
</dbReference>
<protein>
    <submittedName>
        <fullName evidence="3">Sporulation protein YlmC with PRC-barrel domain</fullName>
    </submittedName>
</protein>
<feature type="signal peptide" evidence="1">
    <location>
        <begin position="1"/>
        <end position="21"/>
    </location>
</feature>
<dbReference type="EMBL" id="JAGINP010000002">
    <property type="protein sequence ID" value="MBP2290996.1"/>
    <property type="molecule type" value="Genomic_DNA"/>
</dbReference>
<proteinExistence type="predicted"/>
<accession>A0ABS4SEK2</accession>
<evidence type="ECO:0000313" key="4">
    <source>
        <dbReference type="Proteomes" id="UP000781958"/>
    </source>
</evidence>
<evidence type="ECO:0000313" key="3">
    <source>
        <dbReference type="EMBL" id="MBP2290996.1"/>
    </source>
</evidence>
<keyword evidence="1" id="KW-0732">Signal</keyword>
<dbReference type="InterPro" id="IPR027275">
    <property type="entry name" value="PRC-brl_dom"/>
</dbReference>
<dbReference type="Pfam" id="PF05239">
    <property type="entry name" value="PRC"/>
    <property type="match status" value="1"/>
</dbReference>
<dbReference type="PROSITE" id="PS51257">
    <property type="entry name" value="PROKAR_LIPOPROTEIN"/>
    <property type="match status" value="1"/>
</dbReference>
<organism evidence="3 4">
    <name type="scientific">Azospirillum rugosum</name>
    <dbReference type="NCBI Taxonomy" id="416170"/>
    <lineage>
        <taxon>Bacteria</taxon>
        <taxon>Pseudomonadati</taxon>
        <taxon>Pseudomonadota</taxon>
        <taxon>Alphaproteobacteria</taxon>
        <taxon>Rhodospirillales</taxon>
        <taxon>Azospirillaceae</taxon>
        <taxon>Azospirillum</taxon>
    </lineage>
</organism>
<keyword evidence="4" id="KW-1185">Reference proteome</keyword>
<sequence length="146" mass="15833">MRRVALPVLSAVILLSLGGCAETSSWFGGSNEQAARPIPQQSLQTASRIEPEAMLGKTVVSYDGQKVGTVDDVLMNRNNRPSELLVSSGGVMGLGAHNVALDIDNVRYSRERDELVATQLTKEQFANLPAYKDDGRMVSLNRQMGK</sequence>
<dbReference type="Proteomes" id="UP000781958">
    <property type="component" value="Unassembled WGS sequence"/>
</dbReference>
<dbReference type="Gene3D" id="2.30.30.240">
    <property type="entry name" value="PRC-barrel domain"/>
    <property type="match status" value="1"/>
</dbReference>
<dbReference type="SUPFAM" id="SSF50346">
    <property type="entry name" value="PRC-barrel domain"/>
    <property type="match status" value="1"/>
</dbReference>
<gene>
    <name evidence="3" type="ORF">J2851_000738</name>
</gene>
<reference evidence="3 4" key="1">
    <citation type="submission" date="2021-03" db="EMBL/GenBank/DDBJ databases">
        <title>Genomic Encyclopedia of Type Strains, Phase III (KMG-III): the genomes of soil and plant-associated and newly described type strains.</title>
        <authorList>
            <person name="Whitman W."/>
        </authorList>
    </citation>
    <scope>NUCLEOTIDE SEQUENCE [LARGE SCALE GENOMIC DNA]</scope>
    <source>
        <strain evidence="3 4">IMMIB AFH-6</strain>
    </source>
</reference>
<dbReference type="RefSeq" id="WP_209764165.1">
    <property type="nucleotide sequence ID" value="NZ_JAGINP010000002.1"/>
</dbReference>
<evidence type="ECO:0000256" key="1">
    <source>
        <dbReference type="SAM" id="SignalP"/>
    </source>
</evidence>